<dbReference type="PRINTS" id="PR00385">
    <property type="entry name" value="P450"/>
</dbReference>
<keyword evidence="5" id="KW-0812">Transmembrane</keyword>
<keyword evidence="10 13" id="KW-0503">Monooxygenase</keyword>
<proteinExistence type="inferred from homology"/>
<dbReference type="Gene3D" id="1.10.630.10">
    <property type="entry name" value="Cytochrome P450"/>
    <property type="match status" value="1"/>
</dbReference>
<evidence type="ECO:0000256" key="4">
    <source>
        <dbReference type="ARBA" id="ARBA00022617"/>
    </source>
</evidence>
<evidence type="ECO:0000256" key="13">
    <source>
        <dbReference type="RuleBase" id="RU000461"/>
    </source>
</evidence>
<evidence type="ECO:0000256" key="9">
    <source>
        <dbReference type="ARBA" id="ARBA00023004"/>
    </source>
</evidence>
<reference evidence="14" key="1">
    <citation type="submission" date="2003-10" db="EMBL/GenBank/DDBJ databases">
        <title>Characterization and cloning of an alkane inducible cytochrome P450 monooxygenase from a filamentous fungi, Graphium sp.</title>
        <authorList>
            <person name="Skinner K.M."/>
            <person name="Cone M."/>
            <person name="Ciuffetti L.M."/>
        </authorList>
    </citation>
    <scope>NUCLEOTIDE SEQUENCE</scope>
    <source>
        <strain evidence="14">ATCC 58400</strain>
    </source>
</reference>
<dbReference type="PANTHER" id="PTHR24287">
    <property type="entry name" value="P450, PUTATIVE (EUROFUNG)-RELATED"/>
    <property type="match status" value="1"/>
</dbReference>
<evidence type="ECO:0000256" key="2">
    <source>
        <dbReference type="ARBA" id="ARBA00004167"/>
    </source>
</evidence>
<dbReference type="InterPro" id="IPR047146">
    <property type="entry name" value="Cyt_P450_E_CYP52_fungi"/>
</dbReference>
<dbReference type="InterPro" id="IPR036396">
    <property type="entry name" value="Cyt_P450_sf"/>
</dbReference>
<feature type="binding site" description="axial binding residue" evidence="12">
    <location>
        <position position="467"/>
    </location>
    <ligand>
        <name>heme</name>
        <dbReference type="ChEBI" id="CHEBI:30413"/>
    </ligand>
    <ligandPart>
        <name>Fe</name>
        <dbReference type="ChEBI" id="CHEBI:18248"/>
    </ligandPart>
</feature>
<name>Q5VJ86_9PEZI</name>
<accession>Q5VJ86</accession>
<dbReference type="Pfam" id="PF00067">
    <property type="entry name" value="p450"/>
    <property type="match status" value="1"/>
</dbReference>
<evidence type="ECO:0000256" key="11">
    <source>
        <dbReference type="ARBA" id="ARBA00023136"/>
    </source>
</evidence>
<evidence type="ECO:0000256" key="7">
    <source>
        <dbReference type="ARBA" id="ARBA00022989"/>
    </source>
</evidence>
<evidence type="ECO:0000313" key="14">
    <source>
        <dbReference type="EMBL" id="AAR99474.1"/>
    </source>
</evidence>
<keyword evidence="4 12" id="KW-0349">Heme</keyword>
<evidence type="ECO:0000256" key="5">
    <source>
        <dbReference type="ARBA" id="ARBA00022692"/>
    </source>
</evidence>
<gene>
    <name evidence="14" type="primary">ALK1</name>
</gene>
<keyword evidence="7" id="KW-1133">Transmembrane helix</keyword>
<comment type="subcellular location">
    <subcellularLocation>
        <location evidence="2">Membrane</location>
        <topology evidence="2">Single-pass membrane protein</topology>
    </subcellularLocation>
</comment>
<dbReference type="InterPro" id="IPR017972">
    <property type="entry name" value="Cyt_P450_CS"/>
</dbReference>
<dbReference type="PROSITE" id="PS00086">
    <property type="entry name" value="CYTOCHROME_P450"/>
    <property type="match status" value="1"/>
</dbReference>
<evidence type="ECO:0000256" key="3">
    <source>
        <dbReference type="ARBA" id="ARBA00010617"/>
    </source>
</evidence>
<dbReference type="AlphaFoldDB" id="Q5VJ86"/>
<keyword evidence="8 13" id="KW-0560">Oxidoreductase</keyword>
<organism evidence="14">
    <name type="scientific">Microascales sp. ATCC 58400</name>
    <dbReference type="NCBI Taxonomy" id="261201"/>
    <lineage>
        <taxon>Eukaryota</taxon>
        <taxon>Fungi</taxon>
        <taxon>Dikarya</taxon>
        <taxon>Ascomycota</taxon>
        <taxon>Pezizomycotina</taxon>
        <taxon>Sordariomycetes</taxon>
        <taxon>Hypocreomycetidae</taxon>
        <taxon>Microascales</taxon>
    </lineage>
</organism>
<dbReference type="CDD" id="cd11063">
    <property type="entry name" value="CYP52"/>
    <property type="match status" value="1"/>
</dbReference>
<evidence type="ECO:0000256" key="12">
    <source>
        <dbReference type="PIRSR" id="PIRSR602402-1"/>
    </source>
</evidence>
<dbReference type="InterPro" id="IPR002402">
    <property type="entry name" value="Cyt_P450_E_grp-II"/>
</dbReference>
<comment type="similarity">
    <text evidence="3 13">Belongs to the cytochrome P450 family.</text>
</comment>
<keyword evidence="11" id="KW-0472">Membrane</keyword>
<dbReference type="PRINTS" id="PR01239">
    <property type="entry name" value="EP450IICYP52"/>
</dbReference>
<protein>
    <submittedName>
        <fullName evidence="14">Alkane monooxygenase P-450</fullName>
    </submittedName>
</protein>
<dbReference type="InterPro" id="IPR001128">
    <property type="entry name" value="Cyt_P450"/>
</dbReference>
<dbReference type="GO" id="GO:0005506">
    <property type="term" value="F:iron ion binding"/>
    <property type="evidence" value="ECO:0007669"/>
    <property type="project" value="InterPro"/>
</dbReference>
<dbReference type="PANTHER" id="PTHR24287:SF1">
    <property type="entry name" value="P450, PUTATIVE (EUROFUNG)-RELATED"/>
    <property type="match status" value="1"/>
</dbReference>
<keyword evidence="6 12" id="KW-0479">Metal-binding</keyword>
<dbReference type="GO" id="GO:0020037">
    <property type="term" value="F:heme binding"/>
    <property type="evidence" value="ECO:0007669"/>
    <property type="project" value="InterPro"/>
</dbReference>
<sequence>MMDPFYLLGGCCVFGIVYKSVATLYVNYVHGKTARELGCKPLPKERTRFFGLDILRREMKADREMYLPSDIMTRFEEVGATTYEYQMLNEKHIATCDPLVIQTVLATQFKEFTFGNRPWGTVLGNGIFSIDNIGDNKEWLHTRAMLKPQFLRNQVSDLELEEGHVRNFMSVLKVGDDGWTPKVNLQHMFFNFTLDSATEFLFGKSADCQLLFAPGGDPKGVSKPLRAFLKALDVAKETVNTKWFLGNNGWIADSPTFRKNCAYVNDFMDALIAKTKAELEAKPKGSKPSGGREKYHFLHAMLDETDDKVELRGQALNILLAGRETTASLLGWLWYYLARHPIEFQKLRAAVLKDFGTAENPKPMSFESLKACDQLQYCNNEILRLFPLVSYNSRMALTDTTLPRGGGPDGNSPIFVKKGQQIVYHPHAMHRRKDIWGQDADEFRPDRWKTLRPGWEYIPFNGGGRICMGQQFALTEASYLTVRLLQRFDRIENLDPNPVLKQKFRIVNTPGEGVLVRLHEAAAGA</sequence>
<dbReference type="GO" id="GO:0016020">
    <property type="term" value="C:membrane"/>
    <property type="evidence" value="ECO:0007669"/>
    <property type="project" value="UniProtKB-SubCell"/>
</dbReference>
<keyword evidence="9 12" id="KW-0408">Iron</keyword>
<evidence type="ECO:0000256" key="6">
    <source>
        <dbReference type="ARBA" id="ARBA00022723"/>
    </source>
</evidence>
<evidence type="ECO:0000256" key="1">
    <source>
        <dbReference type="ARBA" id="ARBA00001971"/>
    </source>
</evidence>
<dbReference type="GO" id="GO:0016712">
    <property type="term" value="F:oxidoreductase activity, acting on paired donors, with incorporation or reduction of molecular oxygen, reduced flavin or flavoprotein as one donor, and incorporation of one atom of oxygen"/>
    <property type="evidence" value="ECO:0007669"/>
    <property type="project" value="InterPro"/>
</dbReference>
<dbReference type="EMBL" id="AY438638">
    <property type="protein sequence ID" value="AAR99474.1"/>
    <property type="molecule type" value="Genomic_DNA"/>
</dbReference>
<dbReference type="PRINTS" id="PR00464">
    <property type="entry name" value="EP450II"/>
</dbReference>
<evidence type="ECO:0000256" key="8">
    <source>
        <dbReference type="ARBA" id="ARBA00023002"/>
    </source>
</evidence>
<dbReference type="InterPro" id="IPR002974">
    <property type="entry name" value="Cyt_P450_E_CYP52_ascomycetes"/>
</dbReference>
<dbReference type="SUPFAM" id="SSF48264">
    <property type="entry name" value="Cytochrome P450"/>
    <property type="match status" value="1"/>
</dbReference>
<comment type="cofactor">
    <cofactor evidence="1 12">
        <name>heme</name>
        <dbReference type="ChEBI" id="CHEBI:30413"/>
    </cofactor>
</comment>
<reference evidence="14" key="2">
    <citation type="journal article" date="2014" name="Biodegradation">
        <title>RNAi silencing of a cytochrome P450 monoxygenase disrupts the ability of a filamentous fungus, Graphium sp., to grow on short-chain gaseous alkanes and ethers.</title>
        <authorList>
            <person name="Trippe K.M."/>
            <person name="Wolpert T.J."/>
            <person name="Hyman M.R."/>
            <person name="Ciuffetti L.M."/>
        </authorList>
    </citation>
    <scope>NUCLEOTIDE SEQUENCE</scope>
    <source>
        <strain evidence="14">ATCC 58400</strain>
    </source>
</reference>
<evidence type="ECO:0000256" key="10">
    <source>
        <dbReference type="ARBA" id="ARBA00023033"/>
    </source>
</evidence>